<reference evidence="1" key="1">
    <citation type="submission" date="2021-03" db="EMBL/GenBank/DDBJ databases">
        <title>Draft genome sequence of rust myrtle Austropuccinia psidii MF-1, a brazilian biotype.</title>
        <authorList>
            <person name="Quecine M.C."/>
            <person name="Pachon D.M.R."/>
            <person name="Bonatelli M.L."/>
            <person name="Correr F.H."/>
            <person name="Franceschini L.M."/>
            <person name="Leite T.F."/>
            <person name="Margarido G.R.A."/>
            <person name="Almeida C.A."/>
            <person name="Ferrarezi J.A."/>
            <person name="Labate C.A."/>
        </authorList>
    </citation>
    <scope>NUCLEOTIDE SEQUENCE</scope>
    <source>
        <strain evidence="1">MF-1</strain>
    </source>
</reference>
<dbReference type="OrthoDB" id="2595244at2759"/>
<keyword evidence="2" id="KW-1185">Reference proteome</keyword>
<sequence length="96" mass="10888">MRNDLIDVSYTYKNAFSSDNELLGAIKGHKVDITLNIGRPYPSVLRIPAYPANPRAREGLEKYIQELIQLGVLKKLGHDKEVEVTTHVIIAWNNDK</sequence>
<dbReference type="EMBL" id="AVOT02056935">
    <property type="protein sequence ID" value="MBW0551153.1"/>
    <property type="molecule type" value="Genomic_DNA"/>
</dbReference>
<evidence type="ECO:0000313" key="2">
    <source>
        <dbReference type="Proteomes" id="UP000765509"/>
    </source>
</evidence>
<dbReference type="AlphaFoldDB" id="A0A9Q3IVS7"/>
<accession>A0A9Q3IVS7</accession>
<dbReference type="Proteomes" id="UP000765509">
    <property type="component" value="Unassembled WGS sequence"/>
</dbReference>
<name>A0A9Q3IVS7_9BASI</name>
<proteinExistence type="predicted"/>
<comment type="caution">
    <text evidence="1">The sequence shown here is derived from an EMBL/GenBank/DDBJ whole genome shotgun (WGS) entry which is preliminary data.</text>
</comment>
<gene>
    <name evidence="1" type="ORF">O181_090868</name>
</gene>
<protein>
    <submittedName>
        <fullName evidence="1">Uncharacterized protein</fullName>
    </submittedName>
</protein>
<organism evidence="1 2">
    <name type="scientific">Austropuccinia psidii MF-1</name>
    <dbReference type="NCBI Taxonomy" id="1389203"/>
    <lineage>
        <taxon>Eukaryota</taxon>
        <taxon>Fungi</taxon>
        <taxon>Dikarya</taxon>
        <taxon>Basidiomycota</taxon>
        <taxon>Pucciniomycotina</taxon>
        <taxon>Pucciniomycetes</taxon>
        <taxon>Pucciniales</taxon>
        <taxon>Sphaerophragmiaceae</taxon>
        <taxon>Austropuccinia</taxon>
    </lineage>
</organism>
<evidence type="ECO:0000313" key="1">
    <source>
        <dbReference type="EMBL" id="MBW0551153.1"/>
    </source>
</evidence>